<organism evidence="5 6">
    <name type="scientific">Mizuhopecten yessoensis</name>
    <name type="common">Japanese scallop</name>
    <name type="synonym">Patinopecten yessoensis</name>
    <dbReference type="NCBI Taxonomy" id="6573"/>
    <lineage>
        <taxon>Eukaryota</taxon>
        <taxon>Metazoa</taxon>
        <taxon>Spiralia</taxon>
        <taxon>Lophotrochozoa</taxon>
        <taxon>Mollusca</taxon>
        <taxon>Bivalvia</taxon>
        <taxon>Autobranchia</taxon>
        <taxon>Pteriomorphia</taxon>
        <taxon>Pectinida</taxon>
        <taxon>Pectinoidea</taxon>
        <taxon>Pectinidae</taxon>
        <taxon>Mizuhopecten</taxon>
    </lineage>
</organism>
<keyword evidence="5" id="KW-0012">Acyltransferase</keyword>
<comment type="caution">
    <text evidence="5">The sequence shown here is derived from an EMBL/GenBank/DDBJ whole genome shotgun (WGS) entry which is preliminary data.</text>
</comment>
<dbReference type="EMBL" id="NEDP02082438">
    <property type="protein sequence ID" value="OWF34535.1"/>
    <property type="molecule type" value="Genomic_DNA"/>
</dbReference>
<dbReference type="PANTHER" id="PTHR10824:SF4">
    <property type="entry name" value="ACYL-COENZYME A THIOESTERASE 1-LIKE"/>
    <property type="match status" value="1"/>
</dbReference>
<evidence type="ECO:0000259" key="3">
    <source>
        <dbReference type="Pfam" id="PF04775"/>
    </source>
</evidence>
<dbReference type="InterPro" id="IPR029058">
    <property type="entry name" value="AB_hydrolase_fold"/>
</dbReference>
<dbReference type="Gene3D" id="3.40.50.1820">
    <property type="entry name" value="alpha/beta hydrolase"/>
    <property type="match status" value="1"/>
</dbReference>
<dbReference type="FunFam" id="3.40.50.1820:FF:000024">
    <property type="entry name" value="acyl-coenzyme A thioesterase 4"/>
    <property type="match status" value="1"/>
</dbReference>
<feature type="active site" description="Charge relay system" evidence="2">
    <location>
        <position position="242"/>
    </location>
</feature>
<feature type="active site" description="Charge relay system" evidence="2">
    <location>
        <position position="364"/>
    </location>
</feature>
<feature type="domain" description="BAAT/Acyl-CoA thioester hydrolase C-terminal" evidence="4">
    <location>
        <begin position="214"/>
        <end position="415"/>
    </location>
</feature>
<dbReference type="Proteomes" id="UP000242188">
    <property type="component" value="Unassembled WGS sequence"/>
</dbReference>
<dbReference type="SUPFAM" id="SSF53474">
    <property type="entry name" value="alpha/beta-Hydrolases"/>
    <property type="match status" value="1"/>
</dbReference>
<dbReference type="Pfam" id="PF08840">
    <property type="entry name" value="BAAT_C"/>
    <property type="match status" value="1"/>
</dbReference>
<dbReference type="OrthoDB" id="6347013at2759"/>
<feature type="active site" description="Charge relay system" evidence="2">
    <location>
        <position position="331"/>
    </location>
</feature>
<dbReference type="GO" id="GO:0016746">
    <property type="term" value="F:acyltransferase activity"/>
    <property type="evidence" value="ECO:0007669"/>
    <property type="project" value="UniProtKB-KW"/>
</dbReference>
<evidence type="ECO:0000313" key="5">
    <source>
        <dbReference type="EMBL" id="OWF34535.1"/>
    </source>
</evidence>
<evidence type="ECO:0000313" key="6">
    <source>
        <dbReference type="Proteomes" id="UP000242188"/>
    </source>
</evidence>
<evidence type="ECO:0000256" key="1">
    <source>
        <dbReference type="ARBA" id="ARBA00006538"/>
    </source>
</evidence>
<dbReference type="GO" id="GO:0047617">
    <property type="term" value="F:fatty acyl-CoA hydrolase activity"/>
    <property type="evidence" value="ECO:0007669"/>
    <property type="project" value="TreeGrafter"/>
</dbReference>
<keyword evidence="6" id="KW-1185">Reference proteome</keyword>
<gene>
    <name evidence="5" type="ORF">KP79_PYT24873</name>
</gene>
<dbReference type="Pfam" id="PF04775">
    <property type="entry name" value="Bile_Hydr_Trans"/>
    <property type="match status" value="1"/>
</dbReference>
<proteinExistence type="inferred from homology"/>
<dbReference type="InterPro" id="IPR006862">
    <property type="entry name" value="Thio_Ohase/aa_AcTrfase"/>
</dbReference>
<name>A0A210PDF4_MIZYE</name>
<comment type="similarity">
    <text evidence="1">Belongs to the C/M/P thioester hydrolase family.</text>
</comment>
<keyword evidence="5" id="KW-0808">Transferase</keyword>
<dbReference type="STRING" id="6573.A0A210PDF4"/>
<dbReference type="GO" id="GO:0006631">
    <property type="term" value="P:fatty acid metabolic process"/>
    <property type="evidence" value="ECO:0007669"/>
    <property type="project" value="TreeGrafter"/>
</dbReference>
<sequence length="427" mass="47129">MAGNVVISASPKEVLVDETFILRVTGLGPEQRVTIRSVVAEDGMKFSACGCYVADSDGCIDVSVQPSLSGTYTGVDQMGLVWSMCQIPGQRPGLRLFKKDVTTQQVLKFEVYTEHRTFDHLHEVSVLPLSMTKVFRWYMSKDVKRLPVEVGNIRGMLFIPPGPGPFPGVLDLFGSAGGLLEFRASLLASRGFVVLALAFFGYKDLPNHFTEVKNLDYFKEGAQYLNDHPSVQPGGIGIIAVSKGAEIAQLIAMHCPLVKAVVSINGIPYVTLLPYEHGDDVIPVVSEYDIYGGIFSDEGLVTKFCYILDPAGLFELWKTDVKLLSICSGDDCTVPPELQQLQYDSYPANKKQNIELVVYHGAGHLVEPPYSPFCRTSLHKIMGTNVVWGGNAPDHAYAQEDSWKRILNFLRTNLEKHSKNVHLSSRL</sequence>
<dbReference type="InterPro" id="IPR014940">
    <property type="entry name" value="BAAT_C"/>
</dbReference>
<dbReference type="InterPro" id="IPR016662">
    <property type="entry name" value="Acyl-CoA_thioEstase_long-chain"/>
</dbReference>
<dbReference type="PANTHER" id="PTHR10824">
    <property type="entry name" value="ACYL-COENZYME A THIOESTERASE-RELATED"/>
    <property type="match status" value="1"/>
</dbReference>
<dbReference type="GO" id="GO:0006637">
    <property type="term" value="P:acyl-CoA metabolic process"/>
    <property type="evidence" value="ECO:0007669"/>
    <property type="project" value="InterPro"/>
</dbReference>
<accession>A0A210PDF4</accession>
<evidence type="ECO:0000256" key="2">
    <source>
        <dbReference type="PIRSR" id="PIRSR016521-1"/>
    </source>
</evidence>
<protein>
    <submittedName>
        <fullName evidence="5">Acyl-coenzyme A amino acid N-acyltransferase 2</fullName>
    </submittedName>
</protein>
<dbReference type="InterPro" id="IPR042490">
    <property type="entry name" value="Thio_Ohase/BAAT_N"/>
</dbReference>
<dbReference type="Gene3D" id="2.60.40.2240">
    <property type="entry name" value="Acyl-CoA thioester hydrolase/BAAT N-terminal domain"/>
    <property type="match status" value="1"/>
</dbReference>
<dbReference type="AlphaFoldDB" id="A0A210PDF4"/>
<reference evidence="5 6" key="1">
    <citation type="journal article" date="2017" name="Nat. Ecol. Evol.">
        <title>Scallop genome provides insights into evolution of bilaterian karyotype and development.</title>
        <authorList>
            <person name="Wang S."/>
            <person name="Zhang J."/>
            <person name="Jiao W."/>
            <person name="Li J."/>
            <person name="Xun X."/>
            <person name="Sun Y."/>
            <person name="Guo X."/>
            <person name="Huan P."/>
            <person name="Dong B."/>
            <person name="Zhang L."/>
            <person name="Hu X."/>
            <person name="Sun X."/>
            <person name="Wang J."/>
            <person name="Zhao C."/>
            <person name="Wang Y."/>
            <person name="Wang D."/>
            <person name="Huang X."/>
            <person name="Wang R."/>
            <person name="Lv J."/>
            <person name="Li Y."/>
            <person name="Zhang Z."/>
            <person name="Liu B."/>
            <person name="Lu W."/>
            <person name="Hui Y."/>
            <person name="Liang J."/>
            <person name="Zhou Z."/>
            <person name="Hou R."/>
            <person name="Li X."/>
            <person name="Liu Y."/>
            <person name="Li H."/>
            <person name="Ning X."/>
            <person name="Lin Y."/>
            <person name="Zhao L."/>
            <person name="Xing Q."/>
            <person name="Dou J."/>
            <person name="Li Y."/>
            <person name="Mao J."/>
            <person name="Guo H."/>
            <person name="Dou H."/>
            <person name="Li T."/>
            <person name="Mu C."/>
            <person name="Jiang W."/>
            <person name="Fu Q."/>
            <person name="Fu X."/>
            <person name="Miao Y."/>
            <person name="Liu J."/>
            <person name="Yu Q."/>
            <person name="Li R."/>
            <person name="Liao H."/>
            <person name="Li X."/>
            <person name="Kong Y."/>
            <person name="Jiang Z."/>
            <person name="Chourrout D."/>
            <person name="Li R."/>
            <person name="Bao Z."/>
        </authorList>
    </citation>
    <scope>NUCLEOTIDE SEQUENCE [LARGE SCALE GENOMIC DNA]</scope>
    <source>
        <strain evidence="5 6">PY_sf001</strain>
    </source>
</reference>
<evidence type="ECO:0000259" key="4">
    <source>
        <dbReference type="Pfam" id="PF08840"/>
    </source>
</evidence>
<dbReference type="PIRSF" id="PIRSF016521">
    <property type="entry name" value="Acyl-CoA_hydro"/>
    <property type="match status" value="1"/>
</dbReference>
<feature type="domain" description="Acyl-CoA thioester hydrolase/bile acid-CoA amino acid N-acetyltransferase" evidence="3">
    <location>
        <begin position="17"/>
        <end position="149"/>
    </location>
</feature>